<protein>
    <submittedName>
        <fullName evidence="2">Uncharacterized protein</fullName>
    </submittedName>
</protein>
<gene>
    <name evidence="2" type="ORF">AAFF_G00060090</name>
</gene>
<name>A0AAD7WDW0_9TELE</name>
<reference evidence="2" key="1">
    <citation type="journal article" date="2023" name="Science">
        <title>Genome structures resolve the early diversification of teleost fishes.</title>
        <authorList>
            <person name="Parey E."/>
            <person name="Louis A."/>
            <person name="Montfort J."/>
            <person name="Bouchez O."/>
            <person name="Roques C."/>
            <person name="Iampietro C."/>
            <person name="Lluch J."/>
            <person name="Castinel A."/>
            <person name="Donnadieu C."/>
            <person name="Desvignes T."/>
            <person name="Floi Bucao C."/>
            <person name="Jouanno E."/>
            <person name="Wen M."/>
            <person name="Mejri S."/>
            <person name="Dirks R."/>
            <person name="Jansen H."/>
            <person name="Henkel C."/>
            <person name="Chen W.J."/>
            <person name="Zahm M."/>
            <person name="Cabau C."/>
            <person name="Klopp C."/>
            <person name="Thompson A.W."/>
            <person name="Robinson-Rechavi M."/>
            <person name="Braasch I."/>
            <person name="Lecointre G."/>
            <person name="Bobe J."/>
            <person name="Postlethwait J.H."/>
            <person name="Berthelot C."/>
            <person name="Roest Crollius H."/>
            <person name="Guiguen Y."/>
        </authorList>
    </citation>
    <scope>NUCLEOTIDE SEQUENCE</scope>
    <source>
        <strain evidence="2">NC1722</strain>
    </source>
</reference>
<feature type="compositionally biased region" description="Basic and acidic residues" evidence="1">
    <location>
        <begin position="1"/>
        <end position="16"/>
    </location>
</feature>
<dbReference type="EMBL" id="JAINUG010000136">
    <property type="protein sequence ID" value="KAJ8393536.1"/>
    <property type="molecule type" value="Genomic_DNA"/>
</dbReference>
<dbReference type="AlphaFoldDB" id="A0AAD7WDW0"/>
<sequence length="218" mass="23827">MDVHPPPEAEPGEDRAALPPSEGLPMIDASITVGRLHSVSVPVCQESWGNPGQPAVLLEPYCSDHRTCRFSLHNIRRIRPFLTQEATQLLVQALVISRLDYCNSLLAGLPACAIKPLQLHASDSSHWCLLSKSGQRYCSPYLQSLITPYTPSRPLRSASAGRLTAPSLRAPGSRSSRSRLFSVLVLVGGTTSAIGQDCGITSNLRKRLKTHLFRLHYP</sequence>
<comment type="caution">
    <text evidence="2">The sequence shown here is derived from an EMBL/GenBank/DDBJ whole genome shotgun (WGS) entry which is preliminary data.</text>
</comment>
<organism evidence="2 3">
    <name type="scientific">Aldrovandia affinis</name>
    <dbReference type="NCBI Taxonomy" id="143900"/>
    <lineage>
        <taxon>Eukaryota</taxon>
        <taxon>Metazoa</taxon>
        <taxon>Chordata</taxon>
        <taxon>Craniata</taxon>
        <taxon>Vertebrata</taxon>
        <taxon>Euteleostomi</taxon>
        <taxon>Actinopterygii</taxon>
        <taxon>Neopterygii</taxon>
        <taxon>Teleostei</taxon>
        <taxon>Notacanthiformes</taxon>
        <taxon>Halosauridae</taxon>
        <taxon>Aldrovandia</taxon>
    </lineage>
</organism>
<evidence type="ECO:0000313" key="2">
    <source>
        <dbReference type="EMBL" id="KAJ8393536.1"/>
    </source>
</evidence>
<feature type="region of interest" description="Disordered" evidence="1">
    <location>
        <begin position="1"/>
        <end position="22"/>
    </location>
</feature>
<dbReference type="Proteomes" id="UP001221898">
    <property type="component" value="Unassembled WGS sequence"/>
</dbReference>
<evidence type="ECO:0000256" key="1">
    <source>
        <dbReference type="SAM" id="MobiDB-lite"/>
    </source>
</evidence>
<keyword evidence="3" id="KW-1185">Reference proteome</keyword>
<accession>A0AAD7WDW0</accession>
<proteinExistence type="predicted"/>
<evidence type="ECO:0000313" key="3">
    <source>
        <dbReference type="Proteomes" id="UP001221898"/>
    </source>
</evidence>